<dbReference type="Proteomes" id="UP000000263">
    <property type="component" value="Chromosome"/>
</dbReference>
<evidence type="ECO:0000313" key="6">
    <source>
        <dbReference type="Proteomes" id="UP000000263"/>
    </source>
</evidence>
<dbReference type="GO" id="GO:0006412">
    <property type="term" value="P:translation"/>
    <property type="evidence" value="ECO:0007669"/>
    <property type="project" value="InterPro"/>
</dbReference>
<dbReference type="InterPro" id="IPR037229">
    <property type="entry name" value="Ribosomal_bL35_sf"/>
</dbReference>
<dbReference type="SUPFAM" id="SSF143034">
    <property type="entry name" value="L35p-like"/>
    <property type="match status" value="1"/>
</dbReference>
<evidence type="ECO:0000256" key="4">
    <source>
        <dbReference type="ARBA" id="ARBA00035486"/>
    </source>
</evidence>
<dbReference type="PANTHER" id="PTHR33343">
    <property type="entry name" value="54S RIBOSOMAL PROTEIN BL35M"/>
    <property type="match status" value="1"/>
</dbReference>
<protein>
    <recommendedName>
        <fullName evidence="4">50S ribosomal protein L35</fullName>
    </recommendedName>
</protein>
<evidence type="ECO:0000256" key="1">
    <source>
        <dbReference type="ARBA" id="ARBA00006598"/>
    </source>
</evidence>
<dbReference type="HOGENOM" id="CLU_169643_4_1_0"/>
<dbReference type="InterPro" id="IPR018265">
    <property type="entry name" value="Ribosomal_bL35_CS"/>
</dbReference>
<dbReference type="Gene3D" id="4.10.410.60">
    <property type="match status" value="1"/>
</dbReference>
<dbReference type="STRING" id="383372.Rcas_1435"/>
<keyword evidence="3" id="KW-0687">Ribonucleoprotein</keyword>
<dbReference type="GO" id="GO:0003735">
    <property type="term" value="F:structural constituent of ribosome"/>
    <property type="evidence" value="ECO:0007669"/>
    <property type="project" value="InterPro"/>
</dbReference>
<name>A7NJ64_ROSCS</name>
<organism evidence="5 6">
    <name type="scientific">Roseiflexus castenholzii (strain DSM 13941 / HLO8)</name>
    <dbReference type="NCBI Taxonomy" id="383372"/>
    <lineage>
        <taxon>Bacteria</taxon>
        <taxon>Bacillati</taxon>
        <taxon>Chloroflexota</taxon>
        <taxon>Chloroflexia</taxon>
        <taxon>Chloroflexales</taxon>
        <taxon>Roseiflexineae</taxon>
        <taxon>Roseiflexaceae</taxon>
        <taxon>Roseiflexus</taxon>
    </lineage>
</organism>
<proteinExistence type="inferred from homology"/>
<evidence type="ECO:0000256" key="3">
    <source>
        <dbReference type="ARBA" id="ARBA00023274"/>
    </source>
</evidence>
<keyword evidence="2 5" id="KW-0689">Ribosomal protein</keyword>
<dbReference type="GO" id="GO:0015934">
    <property type="term" value="C:large ribosomal subunit"/>
    <property type="evidence" value="ECO:0007669"/>
    <property type="project" value="TreeGrafter"/>
</dbReference>
<dbReference type="PANTHER" id="PTHR33343:SF1">
    <property type="entry name" value="LARGE RIBOSOMAL SUBUNIT PROTEIN BL35M"/>
    <property type="match status" value="1"/>
</dbReference>
<comment type="similarity">
    <text evidence="1">Belongs to the bacterial ribosomal protein bL35 family.</text>
</comment>
<dbReference type="eggNOG" id="COG0291">
    <property type="taxonomic scope" value="Bacteria"/>
</dbReference>
<evidence type="ECO:0000313" key="5">
    <source>
        <dbReference type="EMBL" id="ABU57530.1"/>
    </source>
</evidence>
<evidence type="ECO:0000256" key="2">
    <source>
        <dbReference type="ARBA" id="ARBA00022980"/>
    </source>
</evidence>
<dbReference type="Pfam" id="PF01632">
    <property type="entry name" value="Ribosomal_L35p"/>
    <property type="match status" value="1"/>
</dbReference>
<dbReference type="InterPro" id="IPR001706">
    <property type="entry name" value="Ribosomal_bL35"/>
</dbReference>
<dbReference type="AlphaFoldDB" id="A7NJ64"/>
<dbReference type="KEGG" id="rca:Rcas_1435"/>
<dbReference type="InterPro" id="IPR021137">
    <property type="entry name" value="Ribosomal_bL35-like"/>
</dbReference>
<reference evidence="5 6" key="1">
    <citation type="submission" date="2007-08" db="EMBL/GenBank/DDBJ databases">
        <title>Complete sequence of Roseiflexus castenholzii DSM 13941.</title>
        <authorList>
            <consortium name="US DOE Joint Genome Institute"/>
            <person name="Copeland A."/>
            <person name="Lucas S."/>
            <person name="Lapidus A."/>
            <person name="Barry K."/>
            <person name="Glavina del Rio T."/>
            <person name="Dalin E."/>
            <person name="Tice H."/>
            <person name="Pitluck S."/>
            <person name="Thompson L.S."/>
            <person name="Brettin T."/>
            <person name="Bruce D."/>
            <person name="Detter J.C."/>
            <person name="Han C."/>
            <person name="Tapia R."/>
            <person name="Schmutz J."/>
            <person name="Larimer F."/>
            <person name="Land M."/>
            <person name="Hauser L."/>
            <person name="Kyrpides N."/>
            <person name="Mikhailova N."/>
            <person name="Bryant D.A."/>
            <person name="Hanada S."/>
            <person name="Tsukatani Y."/>
            <person name="Richardson P."/>
        </authorList>
    </citation>
    <scope>NUCLEOTIDE SEQUENCE [LARGE SCALE GENOMIC DNA]</scope>
    <source>
        <strain evidence="6">DSM 13941 / HLO8</strain>
    </source>
</reference>
<keyword evidence="6" id="KW-1185">Reference proteome</keyword>
<gene>
    <name evidence="5" type="ordered locus">Rcas_1435</name>
</gene>
<accession>A7NJ64</accession>
<dbReference type="EMBL" id="CP000804">
    <property type="protein sequence ID" value="ABU57530.1"/>
    <property type="molecule type" value="Genomic_DNA"/>
</dbReference>
<sequence>MKTHKGAAKRFTLTGTGKMVRAAGRRGHFRRRMSLRILQHLDRTFEVHKTVQRRLRRALPYIAKHSR</sequence>
<dbReference type="PROSITE" id="PS00936">
    <property type="entry name" value="RIBOSOMAL_L35"/>
    <property type="match status" value="1"/>
</dbReference>